<dbReference type="Proteomes" id="UP000464330">
    <property type="component" value="Chromosome"/>
</dbReference>
<evidence type="ECO:0000313" key="3">
    <source>
        <dbReference type="Proteomes" id="UP000464330"/>
    </source>
</evidence>
<evidence type="ECO:0000313" key="2">
    <source>
        <dbReference type="EMBL" id="QHZ51852.1"/>
    </source>
</evidence>
<gene>
    <name evidence="2" type="ORF">ERICV_02730</name>
</gene>
<evidence type="ECO:0000256" key="1">
    <source>
        <dbReference type="SAM" id="MobiDB-lite"/>
    </source>
</evidence>
<organism evidence="2 3">
    <name type="scientific">Paenibacillus larvae subsp. larvae</name>
    <dbReference type="NCBI Taxonomy" id="147375"/>
    <lineage>
        <taxon>Bacteria</taxon>
        <taxon>Bacillati</taxon>
        <taxon>Bacillota</taxon>
        <taxon>Bacilli</taxon>
        <taxon>Bacillales</taxon>
        <taxon>Paenibacillaceae</taxon>
        <taxon>Paenibacillus</taxon>
    </lineage>
</organism>
<dbReference type="EMBL" id="CP019717">
    <property type="protein sequence ID" value="QHZ51852.1"/>
    <property type="molecule type" value="Genomic_DNA"/>
</dbReference>
<name>A0A6C0QT17_9BACL</name>
<protein>
    <submittedName>
        <fullName evidence="2">Uncharacterized protein</fullName>
    </submittedName>
</protein>
<sequence length="38" mass="4467">MTNSTHPNIKQAMGYRQPNDIKPTLRDFAGEKSRFFLR</sequence>
<reference evidence="2 3" key="1">
    <citation type="journal article" date="2020" name="Int. J. Med. Microbiol.">
        <title>Discovery of Paenibacillus larvae ERIC V: Phenotypic and genomic comparison to genotypes ERIC I-IV reveal different inventories of virulence factors which correlate with epidemiological prevalences of American Foulbrood.</title>
        <authorList>
            <person name="Beims H."/>
            <person name="Bunk B."/>
            <person name="Erler S."/>
            <person name="Mohr K.I."/>
            <person name="Sproer C."/>
            <person name="Pradella S."/>
            <person name="Gunther G."/>
            <person name="Rohde M."/>
            <person name="von der Ohe W."/>
            <person name="Steinert M."/>
        </authorList>
    </citation>
    <scope>NUCLEOTIDE SEQUENCE [LARGE SCALE GENOMIC DNA]</scope>
    <source>
        <strain evidence="2">Eric_V</strain>
    </source>
</reference>
<proteinExistence type="predicted"/>
<feature type="region of interest" description="Disordered" evidence="1">
    <location>
        <begin position="1"/>
        <end position="24"/>
    </location>
</feature>
<dbReference type="AlphaFoldDB" id="A0A6C0QT17"/>
<accession>A0A6C0QT17</accession>